<keyword evidence="11 16" id="KW-1133">Transmembrane helix</keyword>
<protein>
    <recommendedName>
        <fullName evidence="4">RING-type E3 ubiquitin transferase</fullName>
        <ecNumber evidence="4">2.3.2.27</ecNumber>
    </recommendedName>
</protein>
<dbReference type="SMART" id="SM00184">
    <property type="entry name" value="RING"/>
    <property type="match status" value="1"/>
</dbReference>
<dbReference type="InterPro" id="IPR001841">
    <property type="entry name" value="Znf_RING"/>
</dbReference>
<gene>
    <name evidence="19" type="ORF">F8388_018969</name>
    <name evidence="20" type="ORF">G4B88_003406</name>
</gene>
<dbReference type="AlphaFoldDB" id="A0A7J6ETN0"/>
<sequence length="380" mass="41788">MTNPSLCLSKREIDALIFLCLLLPAALPYAGAQPPSNNENDPYAYNRFSPSMAIIIVVLIAALFFMGFFSIYIRHCSDAQAAADSAAAGAGAGRSRRAARGIDAAVLETFPTLEYSAVKGLKIGKGALECAVCLCEFEDDETLRLIPKCDHVFHPECIDAWLESHTTCPVCRANLVPGPDESLHRPEFPTQAADIEAQNDAAAVEPAAEERTHEEQLPSSVSATEPYVLDMNKTLNRNRTRGSRSSRISRFFPRSHSTGHSLIQPGENTERFTLRLPAEVRKEIIHRQLERATSLLVLPRENSSRRGYRGGGEGSSRGGRFGKRVDRLTKSDRWNFSRSFFNRMSSMKSPKVAANDGEGTSSERIIGPDVPRSNSVRPPV</sequence>
<keyword evidence="5" id="KW-0808">Transferase</keyword>
<dbReference type="Proteomes" id="UP000583929">
    <property type="component" value="Unassembled WGS sequence"/>
</dbReference>
<organism evidence="19 21">
    <name type="scientific">Cannabis sativa</name>
    <name type="common">Hemp</name>
    <name type="synonym">Marijuana</name>
    <dbReference type="NCBI Taxonomy" id="3483"/>
    <lineage>
        <taxon>Eukaryota</taxon>
        <taxon>Viridiplantae</taxon>
        <taxon>Streptophyta</taxon>
        <taxon>Embryophyta</taxon>
        <taxon>Tracheophyta</taxon>
        <taxon>Spermatophyta</taxon>
        <taxon>Magnoliopsida</taxon>
        <taxon>eudicotyledons</taxon>
        <taxon>Gunneridae</taxon>
        <taxon>Pentapetalae</taxon>
        <taxon>rosids</taxon>
        <taxon>fabids</taxon>
        <taxon>Rosales</taxon>
        <taxon>Cannabaceae</taxon>
        <taxon>Cannabis</taxon>
    </lineage>
</organism>
<evidence type="ECO:0000256" key="13">
    <source>
        <dbReference type="ARBA" id="ARBA00024209"/>
    </source>
</evidence>
<dbReference type="InterPro" id="IPR053238">
    <property type="entry name" value="RING-H2_zinc_finger"/>
</dbReference>
<evidence type="ECO:0000256" key="7">
    <source>
        <dbReference type="ARBA" id="ARBA00022723"/>
    </source>
</evidence>
<feature type="chain" id="PRO_5033593433" description="RING-type E3 ubiquitin transferase" evidence="17">
    <location>
        <begin position="33"/>
        <end position="380"/>
    </location>
</feature>
<evidence type="ECO:0000256" key="5">
    <source>
        <dbReference type="ARBA" id="ARBA00022679"/>
    </source>
</evidence>
<dbReference type="EC" id="2.3.2.27" evidence="4"/>
<evidence type="ECO:0000256" key="3">
    <source>
        <dbReference type="ARBA" id="ARBA00004906"/>
    </source>
</evidence>
<keyword evidence="12 16" id="KW-0472">Membrane</keyword>
<dbReference type="EMBL" id="JAATIQ010000065">
    <property type="protein sequence ID" value="KAF4389923.1"/>
    <property type="molecule type" value="Genomic_DNA"/>
</dbReference>
<evidence type="ECO:0000256" key="6">
    <source>
        <dbReference type="ARBA" id="ARBA00022692"/>
    </source>
</evidence>
<evidence type="ECO:0000256" key="10">
    <source>
        <dbReference type="ARBA" id="ARBA00022833"/>
    </source>
</evidence>
<evidence type="ECO:0000256" key="11">
    <source>
        <dbReference type="ARBA" id="ARBA00022989"/>
    </source>
</evidence>
<keyword evidence="17" id="KW-0732">Signal</keyword>
<dbReference type="CDD" id="cd16461">
    <property type="entry name" value="RING-H2_EL5-like"/>
    <property type="match status" value="1"/>
</dbReference>
<evidence type="ECO:0000256" key="8">
    <source>
        <dbReference type="ARBA" id="ARBA00022771"/>
    </source>
</evidence>
<evidence type="ECO:0000313" key="21">
    <source>
        <dbReference type="Proteomes" id="UP000525078"/>
    </source>
</evidence>
<evidence type="ECO:0000256" key="1">
    <source>
        <dbReference type="ARBA" id="ARBA00000900"/>
    </source>
</evidence>
<dbReference type="Pfam" id="PF13639">
    <property type="entry name" value="zf-RING_2"/>
    <property type="match status" value="1"/>
</dbReference>
<evidence type="ECO:0000313" key="20">
    <source>
        <dbReference type="EMBL" id="KAF4389923.1"/>
    </source>
</evidence>
<dbReference type="GO" id="GO:0016020">
    <property type="term" value="C:membrane"/>
    <property type="evidence" value="ECO:0007669"/>
    <property type="project" value="UniProtKB-SubCell"/>
</dbReference>
<evidence type="ECO:0000256" key="16">
    <source>
        <dbReference type="SAM" id="Phobius"/>
    </source>
</evidence>
<evidence type="ECO:0000313" key="22">
    <source>
        <dbReference type="Proteomes" id="UP000583929"/>
    </source>
</evidence>
<comment type="subcellular location">
    <subcellularLocation>
        <location evidence="2">Membrane</location>
        <topology evidence="2">Single-pass membrane protein</topology>
    </subcellularLocation>
</comment>
<evidence type="ECO:0000256" key="12">
    <source>
        <dbReference type="ARBA" id="ARBA00023136"/>
    </source>
</evidence>
<comment type="similarity">
    <text evidence="13">Belongs to the RING-type zinc finger family. ATL subfamily.</text>
</comment>
<keyword evidence="6 16" id="KW-0812">Transmembrane</keyword>
<feature type="region of interest" description="Disordered" evidence="15">
    <location>
        <begin position="345"/>
        <end position="380"/>
    </location>
</feature>
<dbReference type="Gene3D" id="3.30.40.10">
    <property type="entry name" value="Zinc/RING finger domain, C3HC4 (zinc finger)"/>
    <property type="match status" value="1"/>
</dbReference>
<comment type="pathway">
    <text evidence="3">Protein modification; protein ubiquitination.</text>
</comment>
<evidence type="ECO:0000256" key="4">
    <source>
        <dbReference type="ARBA" id="ARBA00012483"/>
    </source>
</evidence>
<dbReference type="GO" id="GO:0061630">
    <property type="term" value="F:ubiquitin protein ligase activity"/>
    <property type="evidence" value="ECO:0007669"/>
    <property type="project" value="UniProtKB-EC"/>
</dbReference>
<evidence type="ECO:0000313" key="19">
    <source>
        <dbReference type="EMBL" id="KAF4361803.1"/>
    </source>
</evidence>
<dbReference type="SUPFAM" id="SSF57850">
    <property type="entry name" value="RING/U-box"/>
    <property type="match status" value="1"/>
</dbReference>
<evidence type="ECO:0000256" key="9">
    <source>
        <dbReference type="ARBA" id="ARBA00022786"/>
    </source>
</evidence>
<reference evidence="21 22" key="1">
    <citation type="journal article" date="2020" name="bioRxiv">
        <title>Sequence and annotation of 42 cannabis genomes reveals extensive copy number variation in cannabinoid synthesis and pathogen resistance genes.</title>
        <authorList>
            <person name="Mckernan K.J."/>
            <person name="Helbert Y."/>
            <person name="Kane L.T."/>
            <person name="Ebling H."/>
            <person name="Zhang L."/>
            <person name="Liu B."/>
            <person name="Eaton Z."/>
            <person name="Mclaughlin S."/>
            <person name="Kingan S."/>
            <person name="Baybayan P."/>
            <person name="Concepcion G."/>
            <person name="Jordan M."/>
            <person name="Riva A."/>
            <person name="Barbazuk W."/>
            <person name="Harkins T."/>
        </authorList>
    </citation>
    <scope>NUCLEOTIDE SEQUENCE [LARGE SCALE GENOMIC DNA]</scope>
    <source>
        <strain evidence="21 22">cv. Jamaican Lion 4</strain>
        <strain evidence="20">Father</strain>
        <strain evidence="19">Mother</strain>
        <tissue evidence="19">Leaf</tissue>
    </source>
</reference>
<evidence type="ECO:0000256" key="14">
    <source>
        <dbReference type="PROSITE-ProRule" id="PRU00175"/>
    </source>
</evidence>
<comment type="caution">
    <text evidence="19">The sequence shown here is derived from an EMBL/GenBank/DDBJ whole genome shotgun (WGS) entry which is preliminary data.</text>
</comment>
<keyword evidence="22" id="KW-1185">Reference proteome</keyword>
<dbReference type="Proteomes" id="UP000525078">
    <property type="component" value="Unassembled WGS sequence"/>
</dbReference>
<feature type="region of interest" description="Disordered" evidence="15">
    <location>
        <begin position="303"/>
        <end position="324"/>
    </location>
</feature>
<evidence type="ECO:0000256" key="2">
    <source>
        <dbReference type="ARBA" id="ARBA00004167"/>
    </source>
</evidence>
<evidence type="ECO:0000256" key="15">
    <source>
        <dbReference type="SAM" id="MobiDB-lite"/>
    </source>
</evidence>
<dbReference type="PANTHER" id="PTHR14155">
    <property type="entry name" value="RING FINGER DOMAIN-CONTAINING"/>
    <property type="match status" value="1"/>
</dbReference>
<feature type="compositionally biased region" description="Gly residues" evidence="15">
    <location>
        <begin position="309"/>
        <end position="319"/>
    </location>
</feature>
<keyword evidence="8 14" id="KW-0863">Zinc-finger</keyword>
<keyword evidence="7" id="KW-0479">Metal-binding</keyword>
<accession>A0A7J6ETN0</accession>
<keyword evidence="9" id="KW-0833">Ubl conjugation pathway</keyword>
<comment type="catalytic activity">
    <reaction evidence="1">
        <text>S-ubiquitinyl-[E2 ubiquitin-conjugating enzyme]-L-cysteine + [acceptor protein]-L-lysine = [E2 ubiquitin-conjugating enzyme]-L-cysteine + N(6)-ubiquitinyl-[acceptor protein]-L-lysine.</text>
        <dbReference type="EC" id="2.3.2.27"/>
    </reaction>
</comment>
<feature type="domain" description="RING-type" evidence="18">
    <location>
        <begin position="130"/>
        <end position="172"/>
    </location>
</feature>
<keyword evidence="10" id="KW-0862">Zinc</keyword>
<dbReference type="PROSITE" id="PS50089">
    <property type="entry name" value="ZF_RING_2"/>
    <property type="match status" value="1"/>
</dbReference>
<dbReference type="FunFam" id="3.30.40.10:FF:000187">
    <property type="entry name" value="E3 ubiquitin-protein ligase ATL6"/>
    <property type="match status" value="1"/>
</dbReference>
<dbReference type="EMBL" id="JAATIP010000189">
    <property type="protein sequence ID" value="KAF4361803.1"/>
    <property type="molecule type" value="Genomic_DNA"/>
</dbReference>
<dbReference type="GO" id="GO:0008270">
    <property type="term" value="F:zinc ion binding"/>
    <property type="evidence" value="ECO:0007669"/>
    <property type="project" value="UniProtKB-KW"/>
</dbReference>
<name>A0A7J6ETN0_CANSA</name>
<dbReference type="PANTHER" id="PTHR14155:SF263">
    <property type="entry name" value="E3 UBIQUITIN-PROTEIN LIGASE ATL6"/>
    <property type="match status" value="1"/>
</dbReference>
<evidence type="ECO:0000259" key="18">
    <source>
        <dbReference type="PROSITE" id="PS50089"/>
    </source>
</evidence>
<proteinExistence type="inferred from homology"/>
<feature type="transmembrane region" description="Helical" evidence="16">
    <location>
        <begin position="48"/>
        <end position="73"/>
    </location>
</feature>
<dbReference type="InterPro" id="IPR013083">
    <property type="entry name" value="Znf_RING/FYVE/PHD"/>
</dbReference>
<evidence type="ECO:0000256" key="17">
    <source>
        <dbReference type="SAM" id="SignalP"/>
    </source>
</evidence>
<feature type="signal peptide" evidence="17">
    <location>
        <begin position="1"/>
        <end position="32"/>
    </location>
</feature>